<dbReference type="PRINTS" id="PR00406">
    <property type="entry name" value="CYTB5RDTASE"/>
</dbReference>
<dbReference type="GO" id="GO:0016491">
    <property type="term" value="F:oxidoreductase activity"/>
    <property type="evidence" value="ECO:0007669"/>
    <property type="project" value="UniProtKB-KW"/>
</dbReference>
<sequence length="214" mass="23606">MTVGDSIQAELKKERIVHHSSNILNRGWKNIGLIAGGTGIAPLLQLARLLLLDHDQDQVQDNQNQELLTSLPKIYLLFINCTKRDILGKHEIDLLQKKYPNNFFVTYSFTQEEQDDEDADDTDTSSATYVKGRGDVTMALSALPPPPSPTDEASTSDTDTMIFICGRDGFVSHWAGPVSRGPPSPGKKKGPKIQGPLLGILNDAGYHENNVFKY</sequence>
<name>A0A1E7EQZ3_9STRA</name>
<evidence type="ECO:0000256" key="3">
    <source>
        <dbReference type="ARBA" id="ARBA00022827"/>
    </source>
</evidence>
<evidence type="ECO:0000256" key="1">
    <source>
        <dbReference type="ARBA" id="ARBA00001974"/>
    </source>
</evidence>
<keyword evidence="4" id="KW-0560">Oxidoreductase</keyword>
<evidence type="ECO:0000313" key="6">
    <source>
        <dbReference type="EMBL" id="OEU08362.1"/>
    </source>
</evidence>
<dbReference type="InterPro" id="IPR001433">
    <property type="entry name" value="OxRdtase_FAD/NAD-bd"/>
</dbReference>
<proteinExistence type="predicted"/>
<dbReference type="InParanoid" id="A0A1E7EQZ3"/>
<evidence type="ECO:0000256" key="4">
    <source>
        <dbReference type="ARBA" id="ARBA00023002"/>
    </source>
</evidence>
<evidence type="ECO:0000313" key="7">
    <source>
        <dbReference type="Proteomes" id="UP000095751"/>
    </source>
</evidence>
<keyword evidence="7" id="KW-1185">Reference proteome</keyword>
<keyword evidence="3" id="KW-0274">FAD</keyword>
<gene>
    <name evidence="6" type="ORF">FRACYDRAFT_271809</name>
</gene>
<keyword evidence="2" id="KW-0285">Flavoprotein</keyword>
<evidence type="ECO:0000259" key="5">
    <source>
        <dbReference type="Pfam" id="PF00175"/>
    </source>
</evidence>
<dbReference type="SUPFAM" id="SSF52343">
    <property type="entry name" value="Ferredoxin reductase-like, C-terminal NADP-linked domain"/>
    <property type="match status" value="1"/>
</dbReference>
<dbReference type="Gene3D" id="3.40.50.80">
    <property type="entry name" value="Nucleotide-binding domain of ferredoxin-NADP reductase (FNR) module"/>
    <property type="match status" value="1"/>
</dbReference>
<dbReference type="PANTHER" id="PTHR19370">
    <property type="entry name" value="NADH-CYTOCHROME B5 REDUCTASE"/>
    <property type="match status" value="1"/>
</dbReference>
<dbReference type="InterPro" id="IPR039261">
    <property type="entry name" value="FNR_nucleotide-bd"/>
</dbReference>
<dbReference type="InterPro" id="IPR001834">
    <property type="entry name" value="CBR-like"/>
</dbReference>
<dbReference type="EMBL" id="KV784381">
    <property type="protein sequence ID" value="OEU08362.1"/>
    <property type="molecule type" value="Genomic_DNA"/>
</dbReference>
<dbReference type="KEGG" id="fcy:FRACYDRAFT_271809"/>
<reference evidence="6 7" key="1">
    <citation type="submission" date="2016-09" db="EMBL/GenBank/DDBJ databases">
        <title>Extensive genetic diversity and differential bi-allelic expression allows diatom success in the polar Southern Ocean.</title>
        <authorList>
            <consortium name="DOE Joint Genome Institute"/>
            <person name="Mock T."/>
            <person name="Otillar R.P."/>
            <person name="Strauss J."/>
            <person name="Dupont C."/>
            <person name="Frickenhaus S."/>
            <person name="Maumus F."/>
            <person name="Mcmullan M."/>
            <person name="Sanges R."/>
            <person name="Schmutz J."/>
            <person name="Toseland A."/>
            <person name="Valas R."/>
            <person name="Veluchamy A."/>
            <person name="Ward B.J."/>
            <person name="Allen A."/>
            <person name="Barry K."/>
            <person name="Falciatore A."/>
            <person name="Ferrante M."/>
            <person name="Fortunato A.E."/>
            <person name="Gloeckner G."/>
            <person name="Gruber A."/>
            <person name="Hipkin R."/>
            <person name="Janech M."/>
            <person name="Kroth P."/>
            <person name="Leese F."/>
            <person name="Lindquist E."/>
            <person name="Lyon B.R."/>
            <person name="Martin J."/>
            <person name="Mayer C."/>
            <person name="Parker M."/>
            <person name="Quesneville H."/>
            <person name="Raymond J."/>
            <person name="Uhlig C."/>
            <person name="Valentin K.U."/>
            <person name="Worden A.Z."/>
            <person name="Armbrust E.V."/>
            <person name="Bowler C."/>
            <person name="Green B."/>
            <person name="Moulton V."/>
            <person name="Van Oosterhout C."/>
            <person name="Grigoriev I."/>
        </authorList>
    </citation>
    <scope>NUCLEOTIDE SEQUENCE [LARGE SCALE GENOMIC DNA]</scope>
    <source>
        <strain evidence="6 7">CCMP1102</strain>
    </source>
</reference>
<accession>A0A1E7EQZ3</accession>
<evidence type="ECO:0000256" key="2">
    <source>
        <dbReference type="ARBA" id="ARBA00022630"/>
    </source>
</evidence>
<protein>
    <submittedName>
        <fullName evidence="6">Ferredoxin reductase-like protein</fullName>
    </submittedName>
</protein>
<dbReference type="Pfam" id="PF00175">
    <property type="entry name" value="NAD_binding_1"/>
    <property type="match status" value="1"/>
</dbReference>
<dbReference type="OrthoDB" id="432685at2759"/>
<dbReference type="Proteomes" id="UP000095751">
    <property type="component" value="Unassembled WGS sequence"/>
</dbReference>
<organism evidence="6 7">
    <name type="scientific">Fragilariopsis cylindrus CCMP1102</name>
    <dbReference type="NCBI Taxonomy" id="635003"/>
    <lineage>
        <taxon>Eukaryota</taxon>
        <taxon>Sar</taxon>
        <taxon>Stramenopiles</taxon>
        <taxon>Ochrophyta</taxon>
        <taxon>Bacillariophyta</taxon>
        <taxon>Bacillariophyceae</taxon>
        <taxon>Bacillariophycidae</taxon>
        <taxon>Bacillariales</taxon>
        <taxon>Bacillariaceae</taxon>
        <taxon>Fragilariopsis</taxon>
    </lineage>
</organism>
<feature type="domain" description="Oxidoreductase FAD/NAD(P)-binding" evidence="5">
    <location>
        <begin position="33"/>
        <end position="172"/>
    </location>
</feature>
<dbReference type="AlphaFoldDB" id="A0A1E7EQZ3"/>
<comment type="cofactor">
    <cofactor evidence="1">
        <name>FAD</name>
        <dbReference type="ChEBI" id="CHEBI:57692"/>
    </cofactor>
</comment>